<name>A0A317K726_9ACTN</name>
<comment type="caution">
    <text evidence="1">The sequence shown here is derived from an EMBL/GenBank/DDBJ whole genome shotgun (WGS) entry which is preliminary data.</text>
</comment>
<protein>
    <submittedName>
        <fullName evidence="1">Uncharacterized protein</fullName>
    </submittedName>
</protein>
<dbReference type="Proteomes" id="UP000245683">
    <property type="component" value="Unassembled WGS sequence"/>
</dbReference>
<gene>
    <name evidence="1" type="ORF">DLJ46_14090</name>
</gene>
<organism evidence="1 2">
    <name type="scientific">Micromonospora globispora</name>
    <dbReference type="NCBI Taxonomy" id="1450148"/>
    <lineage>
        <taxon>Bacteria</taxon>
        <taxon>Bacillati</taxon>
        <taxon>Actinomycetota</taxon>
        <taxon>Actinomycetes</taxon>
        <taxon>Micromonosporales</taxon>
        <taxon>Micromonosporaceae</taxon>
        <taxon>Micromonospora</taxon>
    </lineage>
</organism>
<proteinExistence type="predicted"/>
<reference evidence="2" key="1">
    <citation type="submission" date="2018-05" db="EMBL/GenBank/DDBJ databases">
        <title>Micromonospora globispora sp. nov. and Micromonospora rugosa sp. nov., isolated from marine sediment.</title>
        <authorList>
            <person name="Carro L."/>
            <person name="Aysel V."/>
            <person name="Cetin D."/>
            <person name="Igual J.M."/>
            <person name="Klenk H.-P."/>
            <person name="Trujillo M.E."/>
            <person name="Sahin N."/>
        </authorList>
    </citation>
    <scope>NUCLEOTIDE SEQUENCE [LARGE SCALE GENOMIC DNA]</scope>
    <source>
        <strain evidence="2">S2904</strain>
    </source>
</reference>
<dbReference type="EMBL" id="QGSV01000181">
    <property type="protein sequence ID" value="PWU47652.1"/>
    <property type="molecule type" value="Genomic_DNA"/>
</dbReference>
<evidence type="ECO:0000313" key="1">
    <source>
        <dbReference type="EMBL" id="PWU47652.1"/>
    </source>
</evidence>
<evidence type="ECO:0000313" key="2">
    <source>
        <dbReference type="Proteomes" id="UP000245683"/>
    </source>
</evidence>
<keyword evidence="2" id="KW-1185">Reference proteome</keyword>
<dbReference type="OrthoDB" id="9927598at2"/>
<dbReference type="RefSeq" id="WP_109945120.1">
    <property type="nucleotide sequence ID" value="NZ_QGSV01000181.1"/>
</dbReference>
<sequence length="110" mass="12720">MGDDGDLPLADRIALGQLAYLRQRSLSNPRYRDAHYVRLYVTPRYLHWSRPSVFDPQLDAVRRSLATFERLAKRKAPDAGDAWRDVLDAVDQVLAEGARRLGHRVRPRRI</sequence>
<dbReference type="AlphaFoldDB" id="A0A317K726"/>
<accession>A0A317K726</accession>